<dbReference type="InterPro" id="IPR001762">
    <property type="entry name" value="Disintegrin_dom"/>
</dbReference>
<dbReference type="SMART" id="SM00050">
    <property type="entry name" value="DISIN"/>
    <property type="match status" value="1"/>
</dbReference>
<feature type="binding site" evidence="1">
    <location>
        <position position="482"/>
    </location>
    <ligand>
        <name>Zn(2+)</name>
        <dbReference type="ChEBI" id="CHEBI:29105"/>
        <note>catalytic</note>
    </ligand>
</feature>
<dbReference type="PANTHER" id="PTHR11905:SF159">
    <property type="entry name" value="ADAM METALLOPROTEASE"/>
    <property type="match status" value="1"/>
</dbReference>
<feature type="region of interest" description="Disordered" evidence="3">
    <location>
        <begin position="647"/>
        <end position="705"/>
    </location>
</feature>
<dbReference type="SUPFAM" id="SSF57552">
    <property type="entry name" value="Blood coagulation inhibitor (disintegrin)"/>
    <property type="match status" value="1"/>
</dbReference>
<protein>
    <recommendedName>
        <fullName evidence="9">Peptidase M12B domain-containing protein</fullName>
    </recommendedName>
</protein>
<feature type="compositionally biased region" description="Pro residues" evidence="3">
    <location>
        <begin position="683"/>
        <end position="705"/>
    </location>
</feature>
<dbReference type="NCBIfam" id="TIGR00756">
    <property type="entry name" value="PPR"/>
    <property type="match status" value="1"/>
</dbReference>
<evidence type="ECO:0000256" key="4">
    <source>
        <dbReference type="SAM" id="SignalP"/>
    </source>
</evidence>
<keyword evidence="1" id="KW-0479">Metal-binding</keyword>
<feature type="domain" description="Peptidase M12B" evidence="6">
    <location>
        <begin position="325"/>
        <end position="543"/>
    </location>
</feature>
<feature type="repeat" description="PPR" evidence="2">
    <location>
        <begin position="1370"/>
        <end position="1404"/>
    </location>
</feature>
<dbReference type="InterPro" id="IPR001590">
    <property type="entry name" value="Peptidase_M12B"/>
</dbReference>
<accession>A0A2N5UZ43</accession>
<evidence type="ECO:0000313" key="8">
    <source>
        <dbReference type="Proteomes" id="UP000235392"/>
    </source>
</evidence>
<feature type="binding site" evidence="1">
    <location>
        <position position="492"/>
    </location>
    <ligand>
        <name>Zn(2+)</name>
        <dbReference type="ChEBI" id="CHEBI:29105"/>
        <note>catalytic</note>
    </ligand>
</feature>
<dbReference type="PROSITE" id="PS50215">
    <property type="entry name" value="ADAM_MEPRO"/>
    <property type="match status" value="1"/>
</dbReference>
<dbReference type="InterPro" id="IPR011990">
    <property type="entry name" value="TPR-like_helical_dom_sf"/>
</dbReference>
<dbReference type="GO" id="GO:0004222">
    <property type="term" value="F:metalloendopeptidase activity"/>
    <property type="evidence" value="ECO:0007669"/>
    <property type="project" value="InterPro"/>
</dbReference>
<proteinExistence type="predicted"/>
<dbReference type="Gene3D" id="4.10.70.10">
    <property type="entry name" value="Disintegrin domain"/>
    <property type="match status" value="1"/>
</dbReference>
<dbReference type="PROSITE" id="PS50214">
    <property type="entry name" value="DISINTEGRIN_2"/>
    <property type="match status" value="1"/>
</dbReference>
<dbReference type="PANTHER" id="PTHR11905">
    <property type="entry name" value="ADAM A DISINTEGRIN AND METALLOPROTEASE DOMAIN"/>
    <property type="match status" value="1"/>
</dbReference>
<evidence type="ECO:0000256" key="2">
    <source>
        <dbReference type="PROSITE-ProRule" id="PRU00708"/>
    </source>
</evidence>
<keyword evidence="1" id="KW-0862">Zinc</keyword>
<evidence type="ECO:0008006" key="9">
    <source>
        <dbReference type="Google" id="ProtNLM"/>
    </source>
</evidence>
<dbReference type="Gene3D" id="3.40.390.10">
    <property type="entry name" value="Collagenase (Catalytic Domain)"/>
    <property type="match status" value="1"/>
</dbReference>
<evidence type="ECO:0000256" key="1">
    <source>
        <dbReference type="PROSITE-ProRule" id="PRU00276"/>
    </source>
</evidence>
<dbReference type="Gene3D" id="1.25.40.10">
    <property type="entry name" value="Tetratricopeptide repeat domain"/>
    <property type="match status" value="3"/>
</dbReference>
<reference evidence="7 8" key="1">
    <citation type="submission" date="2017-11" db="EMBL/GenBank/DDBJ databases">
        <title>De novo assembly and phasing of dikaryotic genomes from two isolates of Puccinia coronata f. sp. avenae, the causal agent of oat crown rust.</title>
        <authorList>
            <person name="Miller M.E."/>
            <person name="Zhang Y."/>
            <person name="Omidvar V."/>
            <person name="Sperschneider J."/>
            <person name="Schwessinger B."/>
            <person name="Raley C."/>
            <person name="Palmer J.M."/>
            <person name="Garnica D."/>
            <person name="Upadhyaya N."/>
            <person name="Rathjen J."/>
            <person name="Taylor J.M."/>
            <person name="Park R.F."/>
            <person name="Dodds P.N."/>
            <person name="Hirsch C.D."/>
            <person name="Kianian S.F."/>
            <person name="Figueroa M."/>
        </authorList>
    </citation>
    <scope>NUCLEOTIDE SEQUENCE [LARGE SCALE GENOMIC DNA]</scope>
    <source>
        <strain evidence="7">12SD80</strain>
    </source>
</reference>
<evidence type="ECO:0000256" key="3">
    <source>
        <dbReference type="SAM" id="MobiDB-lite"/>
    </source>
</evidence>
<evidence type="ECO:0000259" key="6">
    <source>
        <dbReference type="PROSITE" id="PS50215"/>
    </source>
</evidence>
<dbReference type="SUPFAM" id="SSF55486">
    <property type="entry name" value="Metalloproteases ('zincins'), catalytic domain"/>
    <property type="match status" value="1"/>
</dbReference>
<feature type="chain" id="PRO_5014659278" description="Peptidase M12B domain-containing protein" evidence="4">
    <location>
        <begin position="27"/>
        <end position="1477"/>
    </location>
</feature>
<evidence type="ECO:0000259" key="5">
    <source>
        <dbReference type="PROSITE" id="PS50214"/>
    </source>
</evidence>
<dbReference type="InterPro" id="IPR024079">
    <property type="entry name" value="MetalloPept_cat_dom_sf"/>
</dbReference>
<evidence type="ECO:0000313" key="7">
    <source>
        <dbReference type="EMBL" id="PLW43029.1"/>
    </source>
</evidence>
<dbReference type="GO" id="GO:0006508">
    <property type="term" value="P:proteolysis"/>
    <property type="evidence" value="ECO:0007669"/>
    <property type="project" value="InterPro"/>
</dbReference>
<comment type="caution">
    <text evidence="7">The sequence shown here is derived from an EMBL/GenBank/DDBJ whole genome shotgun (WGS) entry which is preliminary data.</text>
</comment>
<feature type="compositionally biased region" description="Basic residues" evidence="3">
    <location>
        <begin position="650"/>
        <end position="660"/>
    </location>
</feature>
<sequence length="1477" mass="162188">MVTPSSFSASLRMICILCWIIGSAQASSHRRQPIRTVVHPSDVSIEVINRGEHRRRTLCSDDSMVLQFSIPVSLKNNAPKSSTFELEDKPQEEEARLRFYLQPTRTHFLHSNAMITTYHSSNRSSTRSQALVSDQVLAYSGTVVLVNDAHPSAQEQAKNWANILIHHPYGSTCMQLSEALVWEGAFHLNGHLWHIKSLDSYHKLKAPHDSFPSSSIAPDLMGSKVVLWSDSMVQRGTSYSGHISHRGKMQQEEDPSNTTKWSTSGMATNSTMGNSVDMTLSGGSTRSHLLQKRQTMTSDIAGLTGDRVDYGSTIGSTDGCPKSAKMVYMGIAVDCTYMRKYGSVDRVRLAVLNNMHLVSSVYERTFNVSLGIVEINMPSELTCPSQPPSDRPWNVDCPDTSSSGIDINQRLNKFSQWRSDKGGSDGAGLWHLLTDCPDGTQVGVSWLGALCKVNAQQGASTGTTSGTGVTASTPNEWETMAHEIGHNFGAVHDCAPGCTQGDPCCPVSSSSCYDSQIEDTIMAPSSTSGSSAGQFSSCSIGNICHSLKGGGDMDTSCVTELGQHYTVSLNQCGNGIVEAGEECDPGQVYSPCCQWGVCKFSPGSVCMPTTSSPCCSTGCQFAAAGTTCSSSSSASVSSCSGSSAAIPPFRHPRHPSHPSHAHSDRRTSDPLLFPAHPQEPHPHPPAPAPAPPPRQPPLPIRYPPYPPPAAAGLPTLSPAIASFHNAALVYLHRGLAIQSIQHSHSPQPAPWKKDPQEPFLSAVVKGFNQILLLETGLEFAQPRQVMDALMTIVRQKLDHAHTLPDHPTPPPTPPPQAEIWAAAKHVIIHSALRPRMSCVGDWAWQEIARGNYARLVEVWAAMLDIMDRRHPRTSPNAPLTTIGLDQAFFTALVVVSSTLSTGPSLAHLVKSLVDRICSRVIPAESLDLNGLPQPDRARFFLRAVELGLLWRRPVEDEQQEHPDAPSEQDERIVHLIRRTFLAQNPHSLQYCLDLSLRIQEAVNGNNHQPGWLPVDWTQPNIHPPTPQDTPSTPAQQKTFQRDIVLTQKVVATLLTGFAENGMIEQVEEMIQFSRKLGGMNRYLWSSILRGLTKHNNAVMMKEFIRRMEVEDKVEVDFNMRCIMISGSIASDLDGALEEIDQLLIQSTTSSSTRKGADARKKSKLPMEAVNSIISGLLGQRMLERAESILSSLSDRLTPNTTTLNHFLNYHSRLPRPVLDDVLAHLKRFEALAVKPDVVSFTILLNILMKLGLGQPVISKLLLMMDQAGVEPNTITYGSIIHHLCRSGKIHDVEVAHQLLEEIEERGIATTDITYTALIQGFLRAHIQEHEASSGGMTSGQPAGEVSGSSSKLEMATELISRLKRRGGKLNQVIYNALLNALFSTGQYASGVEVFKLMKAELHHPHPHAHTHSNAPPPIQLYGNGLVDSYGIIFRRLIQFGQLDLFRHIYHDFFCHEHFSYVPPWIQKFIDRFENSAR</sequence>
<organism evidence="7 8">
    <name type="scientific">Puccinia coronata f. sp. avenae</name>
    <dbReference type="NCBI Taxonomy" id="200324"/>
    <lineage>
        <taxon>Eukaryota</taxon>
        <taxon>Fungi</taxon>
        <taxon>Dikarya</taxon>
        <taxon>Basidiomycota</taxon>
        <taxon>Pucciniomycotina</taxon>
        <taxon>Pucciniomycetes</taxon>
        <taxon>Pucciniales</taxon>
        <taxon>Pucciniaceae</taxon>
        <taxon>Puccinia</taxon>
    </lineage>
</organism>
<dbReference type="Pfam" id="PF13688">
    <property type="entry name" value="Reprolysin_5"/>
    <property type="match status" value="1"/>
</dbReference>
<feature type="binding site" evidence="1">
    <location>
        <position position="486"/>
    </location>
    <ligand>
        <name>Zn(2+)</name>
        <dbReference type="ChEBI" id="CHEBI:29105"/>
        <note>catalytic</note>
    </ligand>
</feature>
<gene>
    <name evidence="7" type="ORF">PCASD_06096</name>
</gene>
<dbReference type="Proteomes" id="UP000235392">
    <property type="component" value="Unassembled WGS sequence"/>
</dbReference>
<keyword evidence="4" id="KW-0732">Signal</keyword>
<dbReference type="Pfam" id="PF13812">
    <property type="entry name" value="PPR_3"/>
    <property type="match status" value="1"/>
</dbReference>
<feature type="repeat" description="PPR" evidence="2">
    <location>
        <begin position="1272"/>
        <end position="1309"/>
    </location>
</feature>
<dbReference type="GO" id="GO:0046872">
    <property type="term" value="F:metal ion binding"/>
    <property type="evidence" value="ECO:0007669"/>
    <property type="project" value="UniProtKB-KW"/>
</dbReference>
<dbReference type="Pfam" id="PF13041">
    <property type="entry name" value="PPR_2"/>
    <property type="match status" value="1"/>
</dbReference>
<feature type="domain" description="Disintegrin" evidence="5">
    <location>
        <begin position="569"/>
        <end position="654"/>
    </location>
</feature>
<feature type="region of interest" description="Disordered" evidence="3">
    <location>
        <begin position="239"/>
        <end position="261"/>
    </location>
</feature>
<comment type="caution">
    <text evidence="1">Lacks conserved residue(s) required for the propagation of feature annotation.</text>
</comment>
<feature type="region of interest" description="Disordered" evidence="3">
    <location>
        <begin position="1016"/>
        <end position="1035"/>
    </location>
</feature>
<dbReference type="InterPro" id="IPR036436">
    <property type="entry name" value="Disintegrin_dom_sf"/>
</dbReference>
<dbReference type="InterPro" id="IPR002885">
    <property type="entry name" value="PPR_rpt"/>
</dbReference>
<feature type="signal peptide" evidence="4">
    <location>
        <begin position="1"/>
        <end position="26"/>
    </location>
</feature>
<dbReference type="EMBL" id="PGCI01000072">
    <property type="protein sequence ID" value="PLW43029.1"/>
    <property type="molecule type" value="Genomic_DNA"/>
</dbReference>
<dbReference type="PROSITE" id="PS51375">
    <property type="entry name" value="PPR"/>
    <property type="match status" value="2"/>
</dbReference>
<name>A0A2N5UZ43_9BASI</name>
<feature type="active site" evidence="1">
    <location>
        <position position="483"/>
    </location>
</feature>